<keyword evidence="17" id="KW-1185">Reference proteome</keyword>
<dbReference type="InterPro" id="IPR037066">
    <property type="entry name" value="Plug_dom_sf"/>
</dbReference>
<keyword evidence="6 13" id="KW-0732">Signal</keyword>
<evidence type="ECO:0000256" key="2">
    <source>
        <dbReference type="ARBA" id="ARBA00008143"/>
    </source>
</evidence>
<feature type="signal peptide" evidence="13">
    <location>
        <begin position="1"/>
        <end position="27"/>
    </location>
</feature>
<comment type="subcellular location">
    <subcellularLocation>
        <location evidence="1 11">Cell outer membrane</location>
        <topology evidence="1 11">Multi-pass membrane protein</topology>
    </subcellularLocation>
</comment>
<evidence type="ECO:0000256" key="1">
    <source>
        <dbReference type="ARBA" id="ARBA00004571"/>
    </source>
</evidence>
<dbReference type="EMBL" id="CP026604">
    <property type="protein sequence ID" value="AWB65311.1"/>
    <property type="molecule type" value="Genomic_DNA"/>
</dbReference>
<dbReference type="InterPro" id="IPR000531">
    <property type="entry name" value="Beta-barrel_TonB"/>
</dbReference>
<keyword evidence="4 11" id="KW-1134">Transmembrane beta strand</keyword>
<evidence type="ECO:0000256" key="5">
    <source>
        <dbReference type="ARBA" id="ARBA00022692"/>
    </source>
</evidence>
<organism evidence="16 17">
    <name type="scientific">Saccharobesus litoralis</name>
    <dbReference type="NCBI Taxonomy" id="2172099"/>
    <lineage>
        <taxon>Bacteria</taxon>
        <taxon>Pseudomonadati</taxon>
        <taxon>Pseudomonadota</taxon>
        <taxon>Gammaproteobacteria</taxon>
        <taxon>Alteromonadales</taxon>
        <taxon>Alteromonadaceae</taxon>
        <taxon>Saccharobesus</taxon>
    </lineage>
</organism>
<dbReference type="Gene3D" id="2.170.130.10">
    <property type="entry name" value="TonB-dependent receptor, plug domain"/>
    <property type="match status" value="1"/>
</dbReference>
<feature type="domain" description="TonB-dependent receptor-like beta-barrel" evidence="14">
    <location>
        <begin position="303"/>
        <end position="739"/>
    </location>
</feature>
<dbReference type="OrthoDB" id="9764669at2"/>
<keyword evidence="8 11" id="KW-0472">Membrane</keyword>
<dbReference type="PANTHER" id="PTHR30069:SF29">
    <property type="entry name" value="HEMOGLOBIN AND HEMOGLOBIN-HAPTOGLOBIN-BINDING PROTEIN 1-RELATED"/>
    <property type="match status" value="1"/>
</dbReference>
<evidence type="ECO:0000256" key="4">
    <source>
        <dbReference type="ARBA" id="ARBA00022452"/>
    </source>
</evidence>
<keyword evidence="5 11" id="KW-0812">Transmembrane</keyword>
<protein>
    <submittedName>
        <fullName evidence="16">TonB-dependent receptor</fullName>
    </submittedName>
</protein>
<dbReference type="GO" id="GO:0009279">
    <property type="term" value="C:cell outer membrane"/>
    <property type="evidence" value="ECO:0007669"/>
    <property type="project" value="UniProtKB-SubCell"/>
</dbReference>
<evidence type="ECO:0000256" key="6">
    <source>
        <dbReference type="ARBA" id="ARBA00022729"/>
    </source>
</evidence>
<evidence type="ECO:0000256" key="12">
    <source>
        <dbReference type="RuleBase" id="RU003357"/>
    </source>
</evidence>
<keyword evidence="9 16" id="KW-0675">Receptor</keyword>
<evidence type="ECO:0000256" key="8">
    <source>
        <dbReference type="ARBA" id="ARBA00023136"/>
    </source>
</evidence>
<dbReference type="InterPro" id="IPR012910">
    <property type="entry name" value="Plug_dom"/>
</dbReference>
<dbReference type="Pfam" id="PF07715">
    <property type="entry name" value="Plug"/>
    <property type="match status" value="1"/>
</dbReference>
<proteinExistence type="inferred from homology"/>
<dbReference type="Proteomes" id="UP000244441">
    <property type="component" value="Chromosome"/>
</dbReference>
<evidence type="ECO:0000256" key="10">
    <source>
        <dbReference type="ARBA" id="ARBA00023237"/>
    </source>
</evidence>
<reference evidence="16 17" key="1">
    <citation type="submission" date="2018-01" db="EMBL/GenBank/DDBJ databases">
        <title>Genome sequence of a Cantenovulum-like bacteria.</title>
        <authorList>
            <person name="Tan W.R."/>
            <person name="Lau N.-S."/>
            <person name="Go F."/>
            <person name="Amirul A.-A.A."/>
        </authorList>
    </citation>
    <scope>NUCLEOTIDE SEQUENCE [LARGE SCALE GENOMIC DNA]</scope>
    <source>
        <strain evidence="16 17">CCB-QB4</strain>
    </source>
</reference>
<dbReference type="RefSeq" id="WP_108601388.1">
    <property type="nucleotide sequence ID" value="NZ_CP026604.1"/>
</dbReference>
<keyword evidence="10 11" id="KW-0998">Cell outer membrane</keyword>
<dbReference type="InterPro" id="IPR036942">
    <property type="entry name" value="Beta-barrel_TonB_sf"/>
</dbReference>
<dbReference type="InterPro" id="IPR039426">
    <property type="entry name" value="TonB-dep_rcpt-like"/>
</dbReference>
<dbReference type="PANTHER" id="PTHR30069">
    <property type="entry name" value="TONB-DEPENDENT OUTER MEMBRANE RECEPTOR"/>
    <property type="match status" value="1"/>
</dbReference>
<dbReference type="Gene3D" id="2.40.170.20">
    <property type="entry name" value="TonB-dependent receptor, beta-barrel domain"/>
    <property type="match status" value="1"/>
</dbReference>
<dbReference type="GO" id="GO:0015344">
    <property type="term" value="F:siderophore uptake transmembrane transporter activity"/>
    <property type="evidence" value="ECO:0007669"/>
    <property type="project" value="TreeGrafter"/>
</dbReference>
<sequence length="791" mass="89250">MSVIHLKAFKLIQSVFVLLALLEQALANDVQTLSLQDLLNQKTELHQSSTSVSGISESIQDAPAAIIVIRHKDIERKGYASIDEILQDIPGFDTSIPNGTVYSIAYQRGYRTNWTQRTLVLIDGKVDNSLWTHSAIISRQFPLNAIERIEVIYGPASVVYGPNAFLGVINIITKDANNMLAEDDVYAEIAIEKGSFNTQGIDLSTGFKYGLWHGSLGLRLFNSDEAHINDLSPWGYTDPALLQDPTIWGPGIGQGVDPVTSRTSPLGDINVNGEVEQSELFNGQALGQYFDPSFNRGVLAKLAYDNLAIEYINWHTDEGYGPYYSFADAQPNASWVYGSEQVAITHQWQLSKQLDIKSQFVYRNSQVAGDWIESYGTGVSISKWNSYSDAWRFEQEYQYRWSPTLMVSGGIKYEQKQLMKGYMICNYWANSGICPAQGVNSESGFTSDGSGVINVNEISSNHYTTLSPDARISDNPDFNTFKTRDQGVYGQLIWDVEDWRFSLGTRWDNNSLYKEQVSPRLAAIYHYSPKLTFKWIYGEAFQEPAPVNLYGGWNGRINNEGLKPEKVTNFEFITQYQTQSWLHDVSLYASEYTDVIADSSNVQGRDIWGVEYRGHYRFANPIPQAATITGQIYYTYTDTQSDMQYDNQLGQWLEQKAETGDIAANKISWHLNWPLSPHWNINTIVNWVGRKALFSQNPLRQDSNSNREQDIKLDSYTTTDVTLRYDTEGIDVGLKIENLFETEYYSPGPEGAGAGDNFTQDGFIQDNDGFHNSLLPQLKTRTATLFVEVEL</sequence>
<evidence type="ECO:0000313" key="16">
    <source>
        <dbReference type="EMBL" id="AWB65311.1"/>
    </source>
</evidence>
<keyword evidence="3 11" id="KW-0813">Transport</keyword>
<accession>A0A2S0VM75</accession>
<evidence type="ECO:0000313" key="17">
    <source>
        <dbReference type="Proteomes" id="UP000244441"/>
    </source>
</evidence>
<feature type="domain" description="TonB-dependent receptor plug" evidence="15">
    <location>
        <begin position="59"/>
        <end position="168"/>
    </location>
</feature>
<dbReference type="Pfam" id="PF00593">
    <property type="entry name" value="TonB_dep_Rec_b-barrel"/>
    <property type="match status" value="1"/>
</dbReference>
<evidence type="ECO:0000259" key="14">
    <source>
        <dbReference type="Pfam" id="PF00593"/>
    </source>
</evidence>
<dbReference type="GO" id="GO:0044718">
    <property type="term" value="P:siderophore transmembrane transport"/>
    <property type="evidence" value="ECO:0007669"/>
    <property type="project" value="TreeGrafter"/>
</dbReference>
<evidence type="ECO:0000256" key="7">
    <source>
        <dbReference type="ARBA" id="ARBA00023077"/>
    </source>
</evidence>
<evidence type="ECO:0000256" key="11">
    <source>
        <dbReference type="PROSITE-ProRule" id="PRU01360"/>
    </source>
</evidence>
<evidence type="ECO:0000256" key="13">
    <source>
        <dbReference type="SAM" id="SignalP"/>
    </source>
</evidence>
<feature type="chain" id="PRO_5015516909" evidence="13">
    <location>
        <begin position="28"/>
        <end position="791"/>
    </location>
</feature>
<name>A0A2S0VM75_9ALTE</name>
<keyword evidence="7 12" id="KW-0798">TonB box</keyword>
<dbReference type="SUPFAM" id="SSF56935">
    <property type="entry name" value="Porins"/>
    <property type="match status" value="1"/>
</dbReference>
<gene>
    <name evidence="16" type="ORF">C2869_02115</name>
</gene>
<dbReference type="AlphaFoldDB" id="A0A2S0VM75"/>
<evidence type="ECO:0000256" key="9">
    <source>
        <dbReference type="ARBA" id="ARBA00023170"/>
    </source>
</evidence>
<evidence type="ECO:0000259" key="15">
    <source>
        <dbReference type="Pfam" id="PF07715"/>
    </source>
</evidence>
<comment type="similarity">
    <text evidence="2">Belongs to the TonB-dependent receptor family. Hemoglobin/haptoglobin binding protein subfamily.</text>
</comment>
<dbReference type="PROSITE" id="PS52016">
    <property type="entry name" value="TONB_DEPENDENT_REC_3"/>
    <property type="match status" value="1"/>
</dbReference>
<evidence type="ECO:0000256" key="3">
    <source>
        <dbReference type="ARBA" id="ARBA00022448"/>
    </source>
</evidence>
<dbReference type="KEGG" id="cate:C2869_02115"/>